<evidence type="ECO:0000256" key="1">
    <source>
        <dbReference type="SAM" id="SignalP"/>
    </source>
</evidence>
<evidence type="ECO:0000313" key="3">
    <source>
        <dbReference type="Proteomes" id="UP001050691"/>
    </source>
</evidence>
<accession>A0AAV5A551</accession>
<dbReference type="Proteomes" id="UP001050691">
    <property type="component" value="Unassembled WGS sequence"/>
</dbReference>
<evidence type="ECO:0000313" key="2">
    <source>
        <dbReference type="EMBL" id="GJJ07731.1"/>
    </source>
</evidence>
<feature type="signal peptide" evidence="1">
    <location>
        <begin position="1"/>
        <end position="19"/>
    </location>
</feature>
<proteinExistence type="predicted"/>
<dbReference type="AlphaFoldDB" id="A0AAV5A551"/>
<feature type="chain" id="PRO_5043461683" evidence="1">
    <location>
        <begin position="20"/>
        <end position="313"/>
    </location>
</feature>
<organism evidence="2 3">
    <name type="scientific">Clathrus columnatus</name>
    <dbReference type="NCBI Taxonomy" id="1419009"/>
    <lineage>
        <taxon>Eukaryota</taxon>
        <taxon>Fungi</taxon>
        <taxon>Dikarya</taxon>
        <taxon>Basidiomycota</taxon>
        <taxon>Agaricomycotina</taxon>
        <taxon>Agaricomycetes</taxon>
        <taxon>Phallomycetidae</taxon>
        <taxon>Phallales</taxon>
        <taxon>Clathraceae</taxon>
        <taxon>Clathrus</taxon>
    </lineage>
</organism>
<dbReference type="EMBL" id="BPWL01000002">
    <property type="protein sequence ID" value="GJJ07731.1"/>
    <property type="molecule type" value="Genomic_DNA"/>
</dbReference>
<keyword evidence="3" id="KW-1185">Reference proteome</keyword>
<reference evidence="2" key="1">
    <citation type="submission" date="2021-10" db="EMBL/GenBank/DDBJ databases">
        <title>De novo Genome Assembly of Clathrus columnatus (Basidiomycota, Fungi) Using Illumina and Nanopore Sequence Data.</title>
        <authorList>
            <person name="Ogiso-Tanaka E."/>
            <person name="Itagaki H."/>
            <person name="Hosoya T."/>
            <person name="Hosaka K."/>
        </authorList>
    </citation>
    <scope>NUCLEOTIDE SEQUENCE</scope>
    <source>
        <strain evidence="2">MO-923</strain>
    </source>
</reference>
<sequence>MRFATLLGVLSFLSPLISGIPTTFIRRDAGDDTIAARSRSFLLLLVEKKVDTRKKSDLMFLNFLLADRFYTNALEASQGVGDRETAAIIGLNQNVNINTTCSFDLSTLIITNQTDATHAVGSTTYLELIKAMGGTALLNNDTLQLSSDDRNIIASIVQEAQNTLQVTGDVSSHGADLSKLPSMTLRDYNSILGKTFPNCLDSLGVHNLPANLAILFESPFTAPQNTGIDLVNHGSESLCFTDPNATPFCQTISPDPTKPPLIVPLENCTIGDNLGVNLFYVTANDVALSSDPNVRASQADQICRGPDIFVILD</sequence>
<keyword evidence="1" id="KW-0732">Signal</keyword>
<name>A0AAV5A551_9AGAM</name>
<comment type="caution">
    <text evidence="2">The sequence shown here is derived from an EMBL/GenBank/DDBJ whole genome shotgun (WGS) entry which is preliminary data.</text>
</comment>
<protein>
    <submittedName>
        <fullName evidence="2">Uncharacterized protein</fullName>
    </submittedName>
</protein>
<gene>
    <name evidence="2" type="ORF">Clacol_001936</name>
</gene>